<keyword evidence="4 9" id="KW-1133">Transmembrane helix</keyword>
<dbReference type="EMBL" id="JAGEUA010000005">
    <property type="protein sequence ID" value="KAL0979247.1"/>
    <property type="molecule type" value="Genomic_DNA"/>
</dbReference>
<dbReference type="PROSITE" id="PS51758">
    <property type="entry name" value="LETM1_RBD"/>
    <property type="match status" value="1"/>
</dbReference>
<comment type="caution">
    <text evidence="11">The sequence shown here is derived from an EMBL/GenBank/DDBJ whole genome shotgun (WGS) entry which is preliminary data.</text>
</comment>
<dbReference type="Proteomes" id="UP001557470">
    <property type="component" value="Unassembled WGS sequence"/>
</dbReference>
<evidence type="ECO:0000256" key="8">
    <source>
        <dbReference type="SAM" id="MobiDB-lite"/>
    </source>
</evidence>
<keyword evidence="12" id="KW-1185">Reference proteome</keyword>
<evidence type="ECO:0000256" key="7">
    <source>
        <dbReference type="PROSITE-ProRule" id="PRU01094"/>
    </source>
</evidence>
<accession>A0ABD0XBW6</accession>
<evidence type="ECO:0000256" key="5">
    <source>
        <dbReference type="ARBA" id="ARBA00023128"/>
    </source>
</evidence>
<feature type="transmembrane region" description="Helical" evidence="9">
    <location>
        <begin position="183"/>
        <end position="206"/>
    </location>
</feature>
<proteinExistence type="predicted"/>
<evidence type="ECO:0000256" key="9">
    <source>
        <dbReference type="SAM" id="Phobius"/>
    </source>
</evidence>
<organism evidence="11 12">
    <name type="scientific">Umbra pygmaea</name>
    <name type="common">Eastern mudminnow</name>
    <dbReference type="NCBI Taxonomy" id="75934"/>
    <lineage>
        <taxon>Eukaryota</taxon>
        <taxon>Metazoa</taxon>
        <taxon>Chordata</taxon>
        <taxon>Craniata</taxon>
        <taxon>Vertebrata</taxon>
        <taxon>Euteleostomi</taxon>
        <taxon>Actinopterygii</taxon>
        <taxon>Neopterygii</taxon>
        <taxon>Teleostei</taxon>
        <taxon>Protacanthopterygii</taxon>
        <taxon>Esociformes</taxon>
        <taxon>Umbridae</taxon>
        <taxon>Umbra</taxon>
    </lineage>
</organism>
<dbReference type="AlphaFoldDB" id="A0ABD0XBW6"/>
<evidence type="ECO:0000313" key="12">
    <source>
        <dbReference type="Proteomes" id="UP001557470"/>
    </source>
</evidence>
<keyword evidence="6 9" id="KW-0472">Membrane</keyword>
<dbReference type="PANTHER" id="PTHR14009">
    <property type="entry name" value="LEUCINE ZIPPER-EF-HAND CONTAINING TRANSMEMBRANE PROTEIN"/>
    <property type="match status" value="1"/>
</dbReference>
<keyword evidence="5 7" id="KW-0496">Mitochondrion</keyword>
<keyword evidence="2 9" id="KW-0812">Transmembrane</keyword>
<evidence type="ECO:0000313" key="11">
    <source>
        <dbReference type="EMBL" id="KAL0979247.1"/>
    </source>
</evidence>
<evidence type="ECO:0000256" key="2">
    <source>
        <dbReference type="ARBA" id="ARBA00022692"/>
    </source>
</evidence>
<name>A0ABD0XBW6_UMBPY</name>
<dbReference type="InterPro" id="IPR044202">
    <property type="entry name" value="LETM1/MDM38-like"/>
</dbReference>
<dbReference type="GO" id="GO:0005743">
    <property type="term" value="C:mitochondrial inner membrane"/>
    <property type="evidence" value="ECO:0007669"/>
    <property type="project" value="UniProtKB-SubCell"/>
</dbReference>
<evidence type="ECO:0000256" key="1">
    <source>
        <dbReference type="ARBA" id="ARBA00004434"/>
    </source>
</evidence>
<feature type="domain" description="Letm1 RBD" evidence="10">
    <location>
        <begin position="229"/>
        <end position="447"/>
    </location>
</feature>
<reference evidence="11 12" key="1">
    <citation type="submission" date="2024-06" db="EMBL/GenBank/DDBJ databases">
        <authorList>
            <person name="Pan Q."/>
            <person name="Wen M."/>
            <person name="Jouanno E."/>
            <person name="Zahm M."/>
            <person name="Klopp C."/>
            <person name="Cabau C."/>
            <person name="Louis A."/>
            <person name="Berthelot C."/>
            <person name="Parey E."/>
            <person name="Roest Crollius H."/>
            <person name="Montfort J."/>
            <person name="Robinson-Rechavi M."/>
            <person name="Bouchez O."/>
            <person name="Lampietro C."/>
            <person name="Lopez Roques C."/>
            <person name="Donnadieu C."/>
            <person name="Postlethwait J."/>
            <person name="Bobe J."/>
            <person name="Verreycken H."/>
            <person name="Guiguen Y."/>
        </authorList>
    </citation>
    <scope>NUCLEOTIDE SEQUENCE [LARGE SCALE GENOMIC DNA]</scope>
    <source>
        <strain evidence="11">Up_M1</strain>
        <tissue evidence="11">Testis</tissue>
    </source>
</reference>
<evidence type="ECO:0000256" key="3">
    <source>
        <dbReference type="ARBA" id="ARBA00022792"/>
    </source>
</evidence>
<feature type="compositionally biased region" description="Polar residues" evidence="8">
    <location>
        <begin position="86"/>
        <end position="100"/>
    </location>
</feature>
<dbReference type="Pfam" id="PF07766">
    <property type="entry name" value="LETM1_RBD"/>
    <property type="match status" value="1"/>
</dbReference>
<dbReference type="InterPro" id="IPR033122">
    <property type="entry name" value="LETM1-like_RBD"/>
</dbReference>
<feature type="region of interest" description="Disordered" evidence="8">
    <location>
        <begin position="86"/>
        <end position="118"/>
    </location>
</feature>
<dbReference type="PANTHER" id="PTHR14009:SF7">
    <property type="entry name" value="LETM1 DOMAIN-CONTAINING PROTEIN LETM2, MITOCHONDRIAL"/>
    <property type="match status" value="1"/>
</dbReference>
<evidence type="ECO:0000259" key="10">
    <source>
        <dbReference type="PROSITE" id="PS51758"/>
    </source>
</evidence>
<comment type="subcellular location">
    <subcellularLocation>
        <location evidence="1">Mitochondrion inner membrane</location>
        <topology evidence="1">Single-pass membrane protein</topology>
    </subcellularLocation>
</comment>
<evidence type="ECO:0000256" key="6">
    <source>
        <dbReference type="ARBA" id="ARBA00023136"/>
    </source>
</evidence>
<keyword evidence="3" id="KW-0999">Mitochondrion inner membrane</keyword>
<sequence length="486" mass="54309">MAVFSPQVLLAVTRSRGSYLLSKRHSCCPLPSAYVHYHLDTPSRLLTLHSLKPSRPEYPISFKLHGSRTQSATLLARSLHSSSVLLQDNTQGPPGTSKNGPSELPSQPPVPAPSAPTAVAPMGQVVKKSIGQKILDELKHYYNGFRLLGIDVKIAGRMVWRLLHGQLLSRRERRRLMRTCADLFRLLPFMLFIIVPFMEFLLPVFLKLFPEMLPSTFETETKKEEKQKKGLAAKLELAKFLQETIAEMARRNKSKALTEDETQRFSTYVQKVRHTGEQPTTKDIVKFSKLFEDELTLEHLERPQLVALCKLLELQPIGTNNLLRFQLMMQLRNIKADDEVIATEGVPAMSVSELQAACRSRGMRSLGLTTDQLRQQLQQWLDLHLKENVPPSLLLLSRAMYLTDLKPTIPVIPPVPKLEKASPAPVEIAKGSDILVDTAPVIKDRPAEEVIEKAAIILNSPPTPAQIIQAKAAEAAQKSKMSANGV</sequence>
<protein>
    <recommendedName>
        <fullName evidence="10">Letm1 RBD domain-containing protein</fullName>
    </recommendedName>
</protein>
<gene>
    <name evidence="11" type="ORF">UPYG_G00182750</name>
</gene>
<evidence type="ECO:0000256" key="4">
    <source>
        <dbReference type="ARBA" id="ARBA00022989"/>
    </source>
</evidence>